<accession>A0A4Q8M764</accession>
<dbReference type="OrthoDB" id="6058938at2"/>
<organism evidence="1 2">
    <name type="scientific">Pseudoxanthomonas winnipegensis</name>
    <dbReference type="NCBI Taxonomy" id="2480810"/>
    <lineage>
        <taxon>Bacteria</taxon>
        <taxon>Pseudomonadati</taxon>
        <taxon>Pseudomonadota</taxon>
        <taxon>Gammaproteobacteria</taxon>
        <taxon>Lysobacterales</taxon>
        <taxon>Lysobacteraceae</taxon>
        <taxon>Pseudoxanthomonas</taxon>
    </lineage>
</organism>
<proteinExistence type="predicted"/>
<protein>
    <submittedName>
        <fullName evidence="1">Uncharacterized protein</fullName>
    </submittedName>
</protein>
<dbReference type="AlphaFoldDB" id="A0A4Q8M764"/>
<evidence type="ECO:0000313" key="2">
    <source>
        <dbReference type="Proteomes" id="UP000294164"/>
    </source>
</evidence>
<sequence length="117" mass="13164">MPEPHPLKNHLQAWAKAYGGDQFARLGYAADDRLTGAAAVSGDAEADRIEHIVQRLERVGRWKEARVLRAEFFLPDLPENDRLQRLRRIGLTISRAGYYIYLNAACAYVEGALGEQP</sequence>
<reference evidence="1 2" key="1">
    <citation type="submission" date="2019-02" db="EMBL/GenBank/DDBJ databases">
        <title>WGS of Pseudoxanthomonas species novum from clinical isolates.</title>
        <authorList>
            <person name="Bernier A.-M."/>
            <person name="Bernard K."/>
            <person name="Vachon A."/>
        </authorList>
    </citation>
    <scope>NUCLEOTIDE SEQUENCE [LARGE SCALE GENOMIC DNA]</scope>
    <source>
        <strain evidence="1 2">NML130969</strain>
    </source>
</reference>
<dbReference type="EMBL" id="SHMG01000002">
    <property type="protein sequence ID" value="TAA45659.1"/>
    <property type="molecule type" value="Genomic_DNA"/>
</dbReference>
<evidence type="ECO:0000313" key="1">
    <source>
        <dbReference type="EMBL" id="TAA45659.1"/>
    </source>
</evidence>
<dbReference type="RefSeq" id="WP_130533751.1">
    <property type="nucleotide sequence ID" value="NZ_SHMG01000002.1"/>
</dbReference>
<comment type="caution">
    <text evidence="1">The sequence shown here is derived from an EMBL/GenBank/DDBJ whole genome shotgun (WGS) entry which is preliminary data.</text>
</comment>
<name>A0A4Q8M764_9GAMM</name>
<dbReference type="Proteomes" id="UP000294164">
    <property type="component" value="Unassembled WGS sequence"/>
</dbReference>
<gene>
    <name evidence="1" type="ORF">EA655_05590</name>
</gene>